<dbReference type="PANTHER" id="PTHR32120">
    <property type="entry name" value="SMALL RIBOSOMAL SUBUNIT BIOGENESIS GTPASE RSGA"/>
    <property type="match status" value="1"/>
</dbReference>
<evidence type="ECO:0000256" key="10">
    <source>
        <dbReference type="HAMAP-Rule" id="MF_01820"/>
    </source>
</evidence>
<feature type="binding site" evidence="10">
    <location>
        <position position="292"/>
    </location>
    <ligand>
        <name>Zn(2+)</name>
        <dbReference type="ChEBI" id="CHEBI:29105"/>
    </ligand>
</feature>
<protein>
    <recommendedName>
        <fullName evidence="10">Small ribosomal subunit biogenesis GTPase RsgA</fullName>
        <ecNumber evidence="10">3.6.1.-</ecNumber>
    </recommendedName>
</protein>
<dbReference type="EC" id="3.6.1.-" evidence="10"/>
<keyword evidence="9 10" id="KW-0342">GTP-binding</keyword>
<keyword evidence="5 10" id="KW-0547">Nucleotide-binding</keyword>
<dbReference type="PROSITE" id="PS50936">
    <property type="entry name" value="ENGC_GTPASE"/>
    <property type="match status" value="1"/>
</dbReference>
<dbReference type="CDD" id="cd01854">
    <property type="entry name" value="YjeQ_EngC"/>
    <property type="match status" value="1"/>
</dbReference>
<dbReference type="Gene3D" id="1.10.40.50">
    <property type="entry name" value="Probable gtpase engc, domain 3"/>
    <property type="match status" value="1"/>
</dbReference>
<dbReference type="InterPro" id="IPR030378">
    <property type="entry name" value="G_CP_dom"/>
</dbReference>
<feature type="binding site" evidence="10">
    <location>
        <position position="299"/>
    </location>
    <ligand>
        <name>Zn(2+)</name>
        <dbReference type="ChEBI" id="CHEBI:29105"/>
    </ligand>
</feature>
<dbReference type="NCBIfam" id="TIGR00157">
    <property type="entry name" value="ribosome small subunit-dependent GTPase A"/>
    <property type="match status" value="1"/>
</dbReference>
<feature type="binding site" evidence="10">
    <location>
        <position position="297"/>
    </location>
    <ligand>
        <name>Zn(2+)</name>
        <dbReference type="ChEBI" id="CHEBI:29105"/>
    </ligand>
</feature>
<name>A0ABV8Y8K0_9DEIO</name>
<dbReference type="InterPro" id="IPR027417">
    <property type="entry name" value="P-loop_NTPase"/>
</dbReference>
<evidence type="ECO:0000256" key="6">
    <source>
        <dbReference type="ARBA" id="ARBA00022801"/>
    </source>
</evidence>
<evidence type="ECO:0000259" key="12">
    <source>
        <dbReference type="PROSITE" id="PS51721"/>
    </source>
</evidence>
<keyword evidence="1 10" id="KW-0963">Cytoplasm</keyword>
<comment type="caution">
    <text evidence="13">The sequence shown here is derived from an EMBL/GenBank/DDBJ whole genome shotgun (WGS) entry which is preliminary data.</text>
</comment>
<dbReference type="Gene3D" id="3.40.50.300">
    <property type="entry name" value="P-loop containing nucleotide triphosphate hydrolases"/>
    <property type="match status" value="1"/>
</dbReference>
<feature type="domain" description="EngC GTPase" evidence="11">
    <location>
        <begin position="121"/>
        <end position="268"/>
    </location>
</feature>
<evidence type="ECO:0000256" key="1">
    <source>
        <dbReference type="ARBA" id="ARBA00022490"/>
    </source>
</evidence>
<comment type="subcellular location">
    <subcellularLocation>
        <location evidence="10">Cytoplasm</location>
    </subcellularLocation>
</comment>
<organism evidence="13 14">
    <name type="scientific">Deinococcus sonorensis</name>
    <dbReference type="NCBI Taxonomy" id="309891"/>
    <lineage>
        <taxon>Bacteria</taxon>
        <taxon>Thermotogati</taxon>
        <taxon>Deinococcota</taxon>
        <taxon>Deinococci</taxon>
        <taxon>Deinococcales</taxon>
        <taxon>Deinococcaceae</taxon>
        <taxon>Deinococcus</taxon>
    </lineage>
</organism>
<dbReference type="RefSeq" id="WP_380129768.1">
    <property type="nucleotide sequence ID" value="NZ_JBHSEG010000004.1"/>
</dbReference>
<accession>A0ABV8Y8K0</accession>
<dbReference type="InterPro" id="IPR004881">
    <property type="entry name" value="Ribosome_biogen_GTPase_RsgA"/>
</dbReference>
<feature type="binding site" evidence="10">
    <location>
        <begin position="212"/>
        <end position="220"/>
    </location>
    <ligand>
        <name>GTP</name>
        <dbReference type="ChEBI" id="CHEBI:37565"/>
    </ligand>
</feature>
<comment type="function">
    <text evidence="10">One of several proteins that assist in the late maturation steps of the functional core of the 30S ribosomal subunit. Helps release RbfA from mature subunits. May play a role in the assembly of ribosomal proteins into the subunit. Circularly permuted GTPase that catalyzes slow GTP hydrolysis, GTPase activity is stimulated by the 30S ribosomal subunit.</text>
</comment>
<reference evidence="14" key="1">
    <citation type="journal article" date="2019" name="Int. J. Syst. Evol. Microbiol.">
        <title>The Global Catalogue of Microorganisms (GCM) 10K type strain sequencing project: providing services to taxonomists for standard genome sequencing and annotation.</title>
        <authorList>
            <consortium name="The Broad Institute Genomics Platform"/>
            <consortium name="The Broad Institute Genome Sequencing Center for Infectious Disease"/>
            <person name="Wu L."/>
            <person name="Ma J."/>
        </authorList>
    </citation>
    <scope>NUCLEOTIDE SEQUENCE [LARGE SCALE GENOMIC DNA]</scope>
    <source>
        <strain evidence="14">CCUG 39970</strain>
    </source>
</reference>
<keyword evidence="2 10" id="KW-0690">Ribosome biogenesis</keyword>
<dbReference type="PANTHER" id="PTHR32120:SF10">
    <property type="entry name" value="SMALL RIBOSOMAL SUBUNIT BIOGENESIS GTPASE RSGA"/>
    <property type="match status" value="1"/>
</dbReference>
<keyword evidence="14" id="KW-1185">Reference proteome</keyword>
<evidence type="ECO:0000256" key="2">
    <source>
        <dbReference type="ARBA" id="ARBA00022517"/>
    </source>
</evidence>
<feature type="binding site" evidence="10">
    <location>
        <begin position="160"/>
        <end position="163"/>
    </location>
    <ligand>
        <name>GTP</name>
        <dbReference type="ChEBI" id="CHEBI:37565"/>
    </ligand>
</feature>
<keyword evidence="8 10" id="KW-0694">RNA-binding</keyword>
<evidence type="ECO:0000259" key="11">
    <source>
        <dbReference type="PROSITE" id="PS50936"/>
    </source>
</evidence>
<proteinExistence type="inferred from homology"/>
<keyword evidence="7 10" id="KW-0862">Zinc</keyword>
<keyword evidence="3 10" id="KW-0479">Metal-binding</keyword>
<evidence type="ECO:0000256" key="7">
    <source>
        <dbReference type="ARBA" id="ARBA00022833"/>
    </source>
</evidence>
<comment type="subunit">
    <text evidence="10">Monomer. Associates with 30S ribosomal subunit, binds 16S rRNA.</text>
</comment>
<dbReference type="Pfam" id="PF03193">
    <property type="entry name" value="RsgA_GTPase"/>
    <property type="match status" value="1"/>
</dbReference>
<dbReference type="HAMAP" id="MF_01820">
    <property type="entry name" value="GTPase_RsgA"/>
    <property type="match status" value="1"/>
</dbReference>
<comment type="cofactor">
    <cofactor evidence="10">
        <name>Zn(2+)</name>
        <dbReference type="ChEBI" id="CHEBI:29105"/>
    </cofactor>
    <text evidence="10">Binds 1 zinc ion per subunit.</text>
</comment>
<dbReference type="SUPFAM" id="SSF52540">
    <property type="entry name" value="P-loop containing nucleoside triphosphate hydrolases"/>
    <property type="match status" value="1"/>
</dbReference>
<keyword evidence="4 10" id="KW-0699">rRNA-binding</keyword>
<dbReference type="Proteomes" id="UP001595939">
    <property type="component" value="Unassembled WGS sequence"/>
</dbReference>
<feature type="domain" description="CP-type G" evidence="12">
    <location>
        <begin position="115"/>
        <end position="270"/>
    </location>
</feature>
<evidence type="ECO:0000256" key="4">
    <source>
        <dbReference type="ARBA" id="ARBA00022730"/>
    </source>
</evidence>
<evidence type="ECO:0000256" key="9">
    <source>
        <dbReference type="ARBA" id="ARBA00023134"/>
    </source>
</evidence>
<comment type="similarity">
    <text evidence="10">Belongs to the TRAFAC class YlqF/YawG GTPase family. RsgA subfamily.</text>
</comment>
<dbReference type="PROSITE" id="PS51721">
    <property type="entry name" value="G_CP"/>
    <property type="match status" value="1"/>
</dbReference>
<keyword evidence="6 10" id="KW-0378">Hydrolase</keyword>
<feature type="binding site" evidence="10">
    <location>
        <position position="305"/>
    </location>
    <ligand>
        <name>Zn(2+)</name>
        <dbReference type="ChEBI" id="CHEBI:29105"/>
    </ligand>
</feature>
<evidence type="ECO:0000313" key="13">
    <source>
        <dbReference type="EMBL" id="MFC4454293.1"/>
    </source>
</evidence>
<dbReference type="EMBL" id="JBHSEG010000004">
    <property type="protein sequence ID" value="MFC4454293.1"/>
    <property type="molecule type" value="Genomic_DNA"/>
</dbReference>
<sequence length="338" mass="36178">MSSVSRSLQDLGLTDFFVDAARTFLAALPPASQAEHELGRVVGVERATYQVWTARGPEEALLAGTLRQAAGAQPPQPVIGDWLIVQRLPGEPTLRIVELLPRRTQFTRAVNGGMSEQIIAANVDVVFIVTTPGTDLDLPRLGRYVTAVHVSGAQPVVLLNKTDLVNDPARWMAQIRTVAPDVPVHEVAAAAGHGLDAVQQYLQTGVTAALIGSSGVGKSTLTNALLGQQVALTGPVRDADQQGRHTTTSRTLYPLPGGGLLIDNPGLRDIAVWDPAGQPVGFQVIEDTAAHCRFRKCTHTTEPGCAVQRAVHQGRISSELLTAYHQAQGLPLRRPKRR</sequence>
<gene>
    <name evidence="10 13" type="primary">rsgA</name>
    <name evidence="13" type="ORF">ACFO0P_10955</name>
</gene>
<evidence type="ECO:0000256" key="8">
    <source>
        <dbReference type="ARBA" id="ARBA00022884"/>
    </source>
</evidence>
<dbReference type="InterPro" id="IPR010914">
    <property type="entry name" value="RsgA_GTPase_dom"/>
</dbReference>
<evidence type="ECO:0000256" key="3">
    <source>
        <dbReference type="ARBA" id="ARBA00022723"/>
    </source>
</evidence>
<evidence type="ECO:0000313" key="14">
    <source>
        <dbReference type="Proteomes" id="UP001595939"/>
    </source>
</evidence>
<evidence type="ECO:0000256" key="5">
    <source>
        <dbReference type="ARBA" id="ARBA00022741"/>
    </source>
</evidence>